<evidence type="ECO:0000313" key="1">
    <source>
        <dbReference type="EMBL" id="ART32149.1"/>
    </source>
</evidence>
<protein>
    <submittedName>
        <fullName evidence="1">Uncharacterized protein</fullName>
    </submittedName>
</protein>
<reference evidence="1" key="1">
    <citation type="submission" date="2017-03" db="EMBL/GenBank/DDBJ databases">
        <title>The mitochondrial genome of the carnivorous plant Utricularia reniformis (Lentibulariaceae): structure, comparative analysis and evolutionary landmarks.</title>
        <authorList>
            <person name="Silva S.R."/>
            <person name="Alvarenga D.O."/>
            <person name="Michael T.P."/>
            <person name="Miranda V.F.O."/>
            <person name="Varani A.M."/>
        </authorList>
    </citation>
    <scope>NUCLEOTIDE SEQUENCE</scope>
</reference>
<proteinExistence type="predicted"/>
<geneLocation type="mitochondrion" evidence="1"/>
<keyword evidence="1" id="KW-0496">Mitochondrion</keyword>
<organism evidence="1">
    <name type="scientific">Utricularia reniformis</name>
    <dbReference type="NCBI Taxonomy" id="192314"/>
    <lineage>
        <taxon>Eukaryota</taxon>
        <taxon>Viridiplantae</taxon>
        <taxon>Streptophyta</taxon>
        <taxon>Embryophyta</taxon>
        <taxon>Tracheophyta</taxon>
        <taxon>Spermatophyta</taxon>
        <taxon>Magnoliopsida</taxon>
        <taxon>eudicotyledons</taxon>
        <taxon>Gunneridae</taxon>
        <taxon>Pentapetalae</taxon>
        <taxon>asterids</taxon>
        <taxon>lamiids</taxon>
        <taxon>Lamiales</taxon>
        <taxon>Lentibulariaceae</taxon>
        <taxon>Utricularia</taxon>
    </lineage>
</organism>
<dbReference type="AlphaFoldDB" id="A0A1Y0B493"/>
<accession>A0A1Y0B493</accession>
<gene>
    <name evidence="1" type="ORF">AEK19_MT1986</name>
</gene>
<sequence>MPKCHFSVIAVSFFPHYKIEWKSDFHFPNLFCSLRLFLSTASVSLVDFSLNFSSQTLTVASLTRWLSKSLQPTNVS</sequence>
<dbReference type="EMBL" id="KY774314">
    <property type="protein sequence ID" value="ART32149.1"/>
    <property type="molecule type" value="Genomic_DNA"/>
</dbReference>
<name>A0A1Y0B493_9LAMI</name>